<dbReference type="GO" id="GO:0005829">
    <property type="term" value="C:cytosol"/>
    <property type="evidence" value="ECO:0007669"/>
    <property type="project" value="TreeGrafter"/>
</dbReference>
<dbReference type="InterPro" id="IPR004528">
    <property type="entry name" value="KdsB"/>
</dbReference>
<evidence type="ECO:0000313" key="4">
    <source>
        <dbReference type="EMBL" id="KAB8028030.1"/>
    </source>
</evidence>
<dbReference type="NCBIfam" id="NF003952">
    <property type="entry name" value="PRK05450.1-5"/>
    <property type="match status" value="1"/>
</dbReference>
<dbReference type="InterPro" id="IPR029044">
    <property type="entry name" value="Nucleotide-diphossugar_trans"/>
</dbReference>
<dbReference type="Gene3D" id="3.90.550.10">
    <property type="entry name" value="Spore Coat Polysaccharide Biosynthesis Protein SpsA, Chain A"/>
    <property type="match status" value="1"/>
</dbReference>
<sequence length="263" mass="30342">MNKKHLCIIPARMGSSRFPNKPLAKICGIPMIGHIALRACLEPIFDNVVVATCDEEIISYCDSINIKTILTSNKHERATDRTQEATEKLENELNIKFDFITMLQGDEPMVTPQILKKIVETLERYNTPILNLVGKIHDMEEFTSKNCVKITINNNSEALYFSRSPIPSSLNDKIMPIAYKQFGIIGFERSFLDTYSSLKATYLEQIESIDMLRCLENNYKIKILTIDNPIFPVDIKEDILKIEKHFSECKVFDKYRQKFIYNS</sequence>
<reference evidence="4 5" key="1">
    <citation type="submission" date="2019-10" db="EMBL/GenBank/DDBJ databases">
        <title>New genus of Silvanigrellaceae.</title>
        <authorList>
            <person name="Pitt A."/>
            <person name="Hahn M.W."/>
        </authorList>
    </citation>
    <scope>NUCLEOTIDE SEQUENCE [LARGE SCALE GENOMIC DNA]</scope>
    <source>
        <strain evidence="4 5">33A1-SZDP</strain>
    </source>
</reference>
<dbReference type="EMBL" id="WFLN01000010">
    <property type="protein sequence ID" value="KAB8028030.1"/>
    <property type="molecule type" value="Genomic_DNA"/>
</dbReference>
<dbReference type="InterPro" id="IPR003329">
    <property type="entry name" value="Cytidylyl_trans"/>
</dbReference>
<dbReference type="NCBIfam" id="TIGR00466">
    <property type="entry name" value="kdsB"/>
    <property type="match status" value="1"/>
</dbReference>
<keyword evidence="1 4" id="KW-0808">Transferase</keyword>
<keyword evidence="2 4" id="KW-0548">Nucleotidyltransferase</keyword>
<dbReference type="EC" id="2.7.7.38" evidence="4"/>
<dbReference type="RefSeq" id="WP_152213852.1">
    <property type="nucleotide sequence ID" value="NZ_WFLN01000010.1"/>
</dbReference>
<keyword evidence="3" id="KW-0448">Lipopolysaccharide biosynthesis</keyword>
<dbReference type="PANTHER" id="PTHR42866">
    <property type="entry name" value="3-DEOXY-MANNO-OCTULOSONATE CYTIDYLYLTRANSFERASE"/>
    <property type="match status" value="1"/>
</dbReference>
<dbReference type="SUPFAM" id="SSF53448">
    <property type="entry name" value="Nucleotide-diphospho-sugar transferases"/>
    <property type="match status" value="1"/>
</dbReference>
<dbReference type="PANTHER" id="PTHR42866:SF2">
    <property type="entry name" value="3-DEOXY-MANNO-OCTULOSONATE CYTIDYLYLTRANSFERASE, MITOCHONDRIAL"/>
    <property type="match status" value="1"/>
</dbReference>
<evidence type="ECO:0000256" key="3">
    <source>
        <dbReference type="ARBA" id="ARBA00022985"/>
    </source>
</evidence>
<evidence type="ECO:0000256" key="1">
    <source>
        <dbReference type="ARBA" id="ARBA00022679"/>
    </source>
</evidence>
<evidence type="ECO:0000256" key="2">
    <source>
        <dbReference type="ARBA" id="ARBA00022695"/>
    </source>
</evidence>
<name>A0A833N4H8_9BACT</name>
<dbReference type="Pfam" id="PF02348">
    <property type="entry name" value="CTP_transf_3"/>
    <property type="match status" value="1"/>
</dbReference>
<comment type="caution">
    <text evidence="4">The sequence shown here is derived from an EMBL/GenBank/DDBJ whole genome shotgun (WGS) entry which is preliminary data.</text>
</comment>
<dbReference type="GO" id="GO:0009103">
    <property type="term" value="P:lipopolysaccharide biosynthetic process"/>
    <property type="evidence" value="ECO:0007669"/>
    <property type="project" value="UniProtKB-KW"/>
</dbReference>
<gene>
    <name evidence="4" type="primary">kdsB</name>
    <name evidence="4" type="ORF">GCL57_13330</name>
</gene>
<evidence type="ECO:0000313" key="5">
    <source>
        <dbReference type="Proteomes" id="UP000442694"/>
    </source>
</evidence>
<organism evidence="4 5">
    <name type="scientific">Fluviispira multicolorata</name>
    <dbReference type="NCBI Taxonomy" id="2654512"/>
    <lineage>
        <taxon>Bacteria</taxon>
        <taxon>Pseudomonadati</taxon>
        <taxon>Bdellovibrionota</taxon>
        <taxon>Oligoflexia</taxon>
        <taxon>Silvanigrellales</taxon>
        <taxon>Silvanigrellaceae</taxon>
        <taxon>Fluviispira</taxon>
    </lineage>
</organism>
<protein>
    <submittedName>
        <fullName evidence="4">3-deoxy-manno-octulosonate cytidylyltransferase</fullName>
        <ecNumber evidence="4">2.7.7.38</ecNumber>
    </submittedName>
</protein>
<dbReference type="Proteomes" id="UP000442694">
    <property type="component" value="Unassembled WGS sequence"/>
</dbReference>
<accession>A0A833N4H8</accession>
<keyword evidence="5" id="KW-1185">Reference proteome</keyword>
<dbReference type="GO" id="GO:0008690">
    <property type="term" value="F:3-deoxy-manno-octulosonate cytidylyltransferase activity"/>
    <property type="evidence" value="ECO:0007669"/>
    <property type="project" value="UniProtKB-EC"/>
</dbReference>
<proteinExistence type="predicted"/>
<dbReference type="CDD" id="cd02517">
    <property type="entry name" value="CMP-KDO-Synthetase"/>
    <property type="match status" value="1"/>
</dbReference>
<dbReference type="AlphaFoldDB" id="A0A833N4H8"/>